<name>A0A0A9X3K9_LYGHE</name>
<dbReference type="InterPro" id="IPR007374">
    <property type="entry name" value="ASCH_domain"/>
</dbReference>
<evidence type="ECO:0000313" key="2">
    <source>
        <dbReference type="EMBL" id="JAG15317.1"/>
    </source>
</evidence>
<dbReference type="PANTHER" id="PTHR12963">
    <property type="entry name" value="THYROID RECEPTOR INTERACTING PROTEIN RELATED"/>
    <property type="match status" value="1"/>
</dbReference>
<dbReference type="InterPro" id="IPR015947">
    <property type="entry name" value="PUA-like_sf"/>
</dbReference>
<dbReference type="EMBL" id="GBHO01028287">
    <property type="protein sequence ID" value="JAG15317.1"/>
    <property type="molecule type" value="Transcribed_RNA"/>
</dbReference>
<reference evidence="2" key="2">
    <citation type="submission" date="2014-07" db="EMBL/GenBank/DDBJ databases">
        <authorList>
            <person name="Hull J."/>
        </authorList>
    </citation>
    <scope>NUCLEOTIDE SEQUENCE</scope>
</reference>
<evidence type="ECO:0000313" key="3">
    <source>
        <dbReference type="EMBL" id="JAQ17553.1"/>
    </source>
</evidence>
<proteinExistence type="predicted"/>
<dbReference type="PANTHER" id="PTHR12963:SF0">
    <property type="entry name" value="EXPRESSED PROTEIN"/>
    <property type="match status" value="1"/>
</dbReference>
<dbReference type="Gene3D" id="2.30.130.30">
    <property type="entry name" value="Hypothetical protein"/>
    <property type="match status" value="1"/>
</dbReference>
<dbReference type="Pfam" id="PF04266">
    <property type="entry name" value="ASCH"/>
    <property type="match status" value="1"/>
</dbReference>
<dbReference type="InterPro" id="IPR039128">
    <property type="entry name" value="TRIP4-like"/>
</dbReference>
<dbReference type="AlphaFoldDB" id="A0A0A9X3K9"/>
<feature type="domain" description="ASCH" evidence="1">
    <location>
        <begin position="129"/>
        <end position="232"/>
    </location>
</feature>
<dbReference type="CDD" id="cd06554">
    <property type="entry name" value="ASCH_ASC-1_like"/>
    <property type="match status" value="1"/>
</dbReference>
<dbReference type="FunFam" id="2.30.130.30:FF:000006">
    <property type="entry name" value="Putative_zinc_finger_motif_-_C2HC5-type /ASCH_domain_containing_protein_-_putative"/>
    <property type="match status" value="1"/>
</dbReference>
<reference evidence="2" key="1">
    <citation type="journal article" date="2014" name="PLoS ONE">
        <title>Transcriptome-Based Identification of ABC Transporters in the Western Tarnished Plant Bug Lygus hesperus.</title>
        <authorList>
            <person name="Hull J.J."/>
            <person name="Chaney K."/>
            <person name="Geib S.M."/>
            <person name="Fabrick J.A."/>
            <person name="Brent C.S."/>
            <person name="Walsh D."/>
            <person name="Lavine L.C."/>
        </authorList>
    </citation>
    <scope>NUCLEOTIDE SEQUENCE</scope>
</reference>
<dbReference type="EMBL" id="GDHC01001076">
    <property type="protein sequence ID" value="JAQ17553.1"/>
    <property type="molecule type" value="Transcribed_RNA"/>
</dbReference>
<reference evidence="3" key="3">
    <citation type="journal article" date="2016" name="Gigascience">
        <title>De novo construction of an expanded transcriptome assembly for the western tarnished plant bug, Lygus hesperus.</title>
        <authorList>
            <person name="Tassone E.E."/>
            <person name="Geib S.M."/>
            <person name="Hall B."/>
            <person name="Fabrick J.A."/>
            <person name="Brent C.S."/>
            <person name="Hull J.J."/>
        </authorList>
    </citation>
    <scope>NUCLEOTIDE SEQUENCE</scope>
</reference>
<sequence>MVEKDSASRTTPSNLQEFQKAERFLQSILERVHDTKEQRILDEQGDFYDVHNTDASPSPPGTQEPVADIFATNQYGTHFDETILINSGTEMESMYNNDRYDVSEIDTVVSQGAKNIPNMRNDTSNVHCMSMTQPWASLLVRGIKRYEGRSWNTKFRGRLWIASTQQSPDTAVIHKLQSEYSQLYHIPTDAFPTSYPTGCIVGYVYVDDVLTQEQFQQLRADLLRRTGEDVENSTNEYVFVCSRFTVLQVPVPITGKHKIYTLPKETCKYLHGMFEAGMLVQSARFNV</sequence>
<accession>A0A0A9X3K9</accession>
<evidence type="ECO:0000259" key="1">
    <source>
        <dbReference type="Pfam" id="PF04266"/>
    </source>
</evidence>
<dbReference type="SUPFAM" id="SSF88697">
    <property type="entry name" value="PUA domain-like"/>
    <property type="match status" value="1"/>
</dbReference>
<protein>
    <submittedName>
        <fullName evidence="2">Activating signal cointegrator 1</fullName>
    </submittedName>
</protein>
<organism evidence="2">
    <name type="scientific">Lygus hesperus</name>
    <name type="common">Western plant bug</name>
    <dbReference type="NCBI Taxonomy" id="30085"/>
    <lineage>
        <taxon>Eukaryota</taxon>
        <taxon>Metazoa</taxon>
        <taxon>Ecdysozoa</taxon>
        <taxon>Arthropoda</taxon>
        <taxon>Hexapoda</taxon>
        <taxon>Insecta</taxon>
        <taxon>Pterygota</taxon>
        <taxon>Neoptera</taxon>
        <taxon>Paraneoptera</taxon>
        <taxon>Hemiptera</taxon>
        <taxon>Heteroptera</taxon>
        <taxon>Panheteroptera</taxon>
        <taxon>Cimicomorpha</taxon>
        <taxon>Miridae</taxon>
        <taxon>Mirini</taxon>
        <taxon>Lygus</taxon>
    </lineage>
</organism>
<gene>
    <name evidence="2" type="primary">Trip4</name>
    <name evidence="3" type="synonym">Trip4_1</name>
    <name evidence="2" type="ORF">CM83_2869</name>
    <name evidence="3" type="ORF">g.4647</name>
</gene>